<dbReference type="PANTHER" id="PTHR13156">
    <property type="entry name" value="NADH-UBIQUINONE OXIDOREDUCTASE 13 KD-A SUBUNIT"/>
    <property type="match status" value="1"/>
</dbReference>
<dbReference type="Gene3D" id="2.60.260.40">
    <property type="entry name" value="q5lls5 like domains"/>
    <property type="match status" value="1"/>
</dbReference>
<dbReference type="STRING" id="1287681.M7SQE8"/>
<feature type="region of interest" description="Disordered" evidence="1">
    <location>
        <begin position="37"/>
        <end position="90"/>
    </location>
</feature>
<feature type="compositionally biased region" description="Basic and acidic residues" evidence="1">
    <location>
        <begin position="60"/>
        <end position="75"/>
    </location>
</feature>
<dbReference type="Pfam" id="PF10276">
    <property type="entry name" value="zf-CHCC"/>
    <property type="match status" value="1"/>
</dbReference>
<organism evidence="3 4">
    <name type="scientific">Eutypa lata (strain UCR-EL1)</name>
    <name type="common">Grapevine dieback disease fungus</name>
    <name type="synonym">Eutypa armeniacae</name>
    <dbReference type="NCBI Taxonomy" id="1287681"/>
    <lineage>
        <taxon>Eukaryota</taxon>
        <taxon>Fungi</taxon>
        <taxon>Dikarya</taxon>
        <taxon>Ascomycota</taxon>
        <taxon>Pezizomycotina</taxon>
        <taxon>Sordariomycetes</taxon>
        <taxon>Xylariomycetidae</taxon>
        <taxon>Xylariales</taxon>
        <taxon>Diatrypaceae</taxon>
        <taxon>Eutypa</taxon>
    </lineage>
</organism>
<keyword evidence="4" id="KW-1185">Reference proteome</keyword>
<dbReference type="KEGG" id="ela:UCREL1_6315"/>
<accession>M7SQE8</accession>
<dbReference type="OrthoDB" id="307899at2759"/>
<dbReference type="EMBL" id="KB706600">
    <property type="protein sequence ID" value="EMR66698.1"/>
    <property type="molecule type" value="Genomic_DNA"/>
</dbReference>
<sequence>MLSRVTLRTSLQLSQRTCAAQRTLATSARLFDAATTTPIKKAETTPELKGEEDSLGLTENEERGLSQAPNRKEIWSRSQKPRATAMQGPRFEQTDFSLQPQSMAAIELIHRQPVQWTHEQVVACDGGGGAAGHPRIFINTDKPEISTCK</sequence>
<evidence type="ECO:0000256" key="1">
    <source>
        <dbReference type="SAM" id="MobiDB-lite"/>
    </source>
</evidence>
<reference evidence="4" key="1">
    <citation type="journal article" date="2013" name="Genome Announc.">
        <title>Draft genome sequence of the grapevine dieback fungus Eutypa lata UCR-EL1.</title>
        <authorList>
            <person name="Blanco-Ulate B."/>
            <person name="Rolshausen P.E."/>
            <person name="Cantu D."/>
        </authorList>
    </citation>
    <scope>NUCLEOTIDE SEQUENCE [LARGE SCALE GENOMIC DNA]</scope>
    <source>
        <strain evidence="4">UCR-EL1</strain>
    </source>
</reference>
<proteinExistence type="predicted"/>
<evidence type="ECO:0000259" key="2">
    <source>
        <dbReference type="Pfam" id="PF10276"/>
    </source>
</evidence>
<feature type="domain" description="Zinc finger CHCC-type" evidence="2">
    <location>
        <begin position="120"/>
        <end position="149"/>
    </location>
</feature>
<keyword evidence="3" id="KW-0830">Ubiquinone</keyword>
<protein>
    <submittedName>
        <fullName evidence="3">Putative nadh:ubiquinone oxidoreductase subunit protein</fullName>
    </submittedName>
</protein>
<gene>
    <name evidence="3" type="ORF">UCREL1_6315</name>
</gene>
<dbReference type="HOGENOM" id="CLU_083053_1_1_1"/>
<dbReference type="PANTHER" id="PTHR13156:SF0">
    <property type="entry name" value="NADH DEHYDROGENASE [UBIQUINONE] IRON-SULFUR PROTEIN 6, MITOCHONDRIAL"/>
    <property type="match status" value="1"/>
</dbReference>
<dbReference type="OMA" id="QWTHEQV"/>
<evidence type="ECO:0000313" key="4">
    <source>
        <dbReference type="Proteomes" id="UP000012174"/>
    </source>
</evidence>
<name>M7SQE8_EUTLA</name>
<dbReference type="AlphaFoldDB" id="M7SQE8"/>
<dbReference type="InterPro" id="IPR019401">
    <property type="entry name" value="Znf_CHCC"/>
</dbReference>
<evidence type="ECO:0000313" key="3">
    <source>
        <dbReference type="EMBL" id="EMR66698.1"/>
    </source>
</evidence>
<dbReference type="GO" id="GO:0005739">
    <property type="term" value="C:mitochondrion"/>
    <property type="evidence" value="ECO:0007669"/>
    <property type="project" value="GOC"/>
</dbReference>
<dbReference type="eggNOG" id="KOG3456">
    <property type="taxonomic scope" value="Eukaryota"/>
</dbReference>
<dbReference type="Proteomes" id="UP000012174">
    <property type="component" value="Unassembled WGS sequence"/>
</dbReference>
<dbReference type="GO" id="GO:0006120">
    <property type="term" value="P:mitochondrial electron transport, NADH to ubiquinone"/>
    <property type="evidence" value="ECO:0007669"/>
    <property type="project" value="TreeGrafter"/>
</dbReference>
<feature type="compositionally biased region" description="Basic and acidic residues" evidence="1">
    <location>
        <begin position="40"/>
        <end position="52"/>
    </location>
</feature>